<evidence type="ECO:0000313" key="1">
    <source>
        <dbReference type="EMBL" id="RJX68786.1"/>
    </source>
</evidence>
<protein>
    <submittedName>
        <fullName evidence="1">Uncharacterized protein</fullName>
    </submittedName>
</protein>
<reference evidence="1 2" key="1">
    <citation type="submission" date="2018-08" db="EMBL/GenBank/DDBJ databases">
        <title>Vibrio isolated from the Eastern China Marginal Seas.</title>
        <authorList>
            <person name="Li Y."/>
        </authorList>
    </citation>
    <scope>NUCLEOTIDE SEQUENCE [LARGE SCALE GENOMIC DNA]</scope>
    <source>
        <strain evidence="1 2">BEI233</strain>
    </source>
</reference>
<comment type="caution">
    <text evidence="1">The sequence shown here is derived from an EMBL/GenBank/DDBJ whole genome shotgun (WGS) entry which is preliminary data.</text>
</comment>
<dbReference type="OrthoDB" id="5825090at2"/>
<dbReference type="EMBL" id="QVMU01000018">
    <property type="protein sequence ID" value="RJX68786.1"/>
    <property type="molecule type" value="Genomic_DNA"/>
</dbReference>
<accession>A0A3A6QKY6</accession>
<name>A0A3A6QKY6_9VIBR</name>
<dbReference type="RefSeq" id="WP_120033362.1">
    <property type="nucleotide sequence ID" value="NZ_QVMU01000018.1"/>
</dbReference>
<dbReference type="Proteomes" id="UP000273252">
    <property type="component" value="Unassembled WGS sequence"/>
</dbReference>
<organism evidence="1 2">
    <name type="scientific">Vibrio sinensis</name>
    <dbReference type="NCBI Taxonomy" id="2302434"/>
    <lineage>
        <taxon>Bacteria</taxon>
        <taxon>Pseudomonadati</taxon>
        <taxon>Pseudomonadota</taxon>
        <taxon>Gammaproteobacteria</taxon>
        <taxon>Vibrionales</taxon>
        <taxon>Vibrionaceae</taxon>
        <taxon>Vibrio</taxon>
    </lineage>
</organism>
<keyword evidence="2" id="KW-1185">Reference proteome</keyword>
<proteinExistence type="predicted"/>
<gene>
    <name evidence="1" type="ORF">DZ860_16165</name>
</gene>
<dbReference type="AlphaFoldDB" id="A0A3A6QKY6"/>
<evidence type="ECO:0000313" key="2">
    <source>
        <dbReference type="Proteomes" id="UP000273252"/>
    </source>
</evidence>
<sequence>MQQGMLSSVLLSLFLVFWPTNLSATEMEPERAEQWLRSEQIHQKVGELLQYVIEDSIDSLDFSLERLALPQQEVARYLLLKKLEQQNIILTPKMAIFVEEQKRKIPTYQILERNDGYEFSVPAFNYPAVANRLMKRWEQDQSTLDFVLKAERNELDLKTWLSGSEYQKKTREALLIRELDSLSPDAIITLTNQLTDELVTSWLPSTQVMVRLAQVSEDPQVYKLLWLMKTDEVSRGELDRLAMVADEFALQQIMLATHNPSLKQQALRNLTRIKPMSTDVKAFLISRMALKEDVTFVARELANQGYTSWLEELVTQDKSVKDRAILQVLSP</sequence>